<keyword evidence="2" id="KW-1133">Transmembrane helix</keyword>
<keyword evidence="2" id="KW-0472">Membrane</keyword>
<proteinExistence type="predicted"/>
<feature type="region of interest" description="Disordered" evidence="1">
    <location>
        <begin position="1"/>
        <end position="36"/>
    </location>
</feature>
<feature type="transmembrane region" description="Helical" evidence="2">
    <location>
        <begin position="45"/>
        <end position="64"/>
    </location>
</feature>
<comment type="caution">
    <text evidence="3">The sequence shown here is derived from an EMBL/GenBank/DDBJ whole genome shotgun (WGS) entry which is preliminary data.</text>
</comment>
<dbReference type="Proteomes" id="UP000494165">
    <property type="component" value="Unassembled WGS sequence"/>
</dbReference>
<evidence type="ECO:0000313" key="4">
    <source>
        <dbReference type="Proteomes" id="UP000494165"/>
    </source>
</evidence>
<dbReference type="EMBL" id="CADEPI010000059">
    <property type="protein sequence ID" value="CAB3371206.1"/>
    <property type="molecule type" value="Genomic_DNA"/>
</dbReference>
<evidence type="ECO:0000256" key="2">
    <source>
        <dbReference type="SAM" id="Phobius"/>
    </source>
</evidence>
<keyword evidence="2" id="KW-0812">Transmembrane</keyword>
<feature type="region of interest" description="Disordered" evidence="1">
    <location>
        <begin position="65"/>
        <end position="98"/>
    </location>
</feature>
<accession>A0A8S1CPD3</accession>
<name>A0A8S1CPD3_9INSE</name>
<gene>
    <name evidence="3" type="ORF">CLODIP_2_CD02317</name>
</gene>
<reference evidence="3 4" key="1">
    <citation type="submission" date="2020-04" db="EMBL/GenBank/DDBJ databases">
        <authorList>
            <person name="Alioto T."/>
            <person name="Alioto T."/>
            <person name="Gomez Garrido J."/>
        </authorList>
    </citation>
    <scope>NUCLEOTIDE SEQUENCE [LARGE SCALE GENOMIC DNA]</scope>
</reference>
<organism evidence="3 4">
    <name type="scientific">Cloeon dipterum</name>
    <dbReference type="NCBI Taxonomy" id="197152"/>
    <lineage>
        <taxon>Eukaryota</taxon>
        <taxon>Metazoa</taxon>
        <taxon>Ecdysozoa</taxon>
        <taxon>Arthropoda</taxon>
        <taxon>Hexapoda</taxon>
        <taxon>Insecta</taxon>
        <taxon>Pterygota</taxon>
        <taxon>Palaeoptera</taxon>
        <taxon>Ephemeroptera</taxon>
        <taxon>Pisciforma</taxon>
        <taxon>Baetidae</taxon>
        <taxon>Cloeon</taxon>
    </lineage>
</organism>
<sequence>MESGDTTDLHFLVGPDSDEQHAANQLPSLECIGSKSHSPLPKMKFWIMLLMSLLVVSMIVTVYAKDDGEDDPNDSDASKDGDNSGSGDGDTSDSSEDSGANALYLMTMPVTLVTSWLAHKVLG</sequence>
<evidence type="ECO:0000313" key="3">
    <source>
        <dbReference type="EMBL" id="CAB3371206.1"/>
    </source>
</evidence>
<dbReference type="AlphaFoldDB" id="A0A8S1CPD3"/>
<keyword evidence="4" id="KW-1185">Reference proteome</keyword>
<protein>
    <submittedName>
        <fullName evidence="3">Uncharacterized protein</fullName>
    </submittedName>
</protein>
<evidence type="ECO:0000256" key="1">
    <source>
        <dbReference type="SAM" id="MobiDB-lite"/>
    </source>
</evidence>